<dbReference type="InterPro" id="IPR005119">
    <property type="entry name" value="LysR_subst-bd"/>
</dbReference>
<gene>
    <name evidence="6" type="ordered locus">HS_1662</name>
</gene>
<evidence type="ECO:0000256" key="3">
    <source>
        <dbReference type="ARBA" id="ARBA00023125"/>
    </source>
</evidence>
<feature type="domain" description="HTH lysR-type" evidence="5">
    <location>
        <begin position="16"/>
        <end position="73"/>
    </location>
</feature>
<dbReference type="Gene3D" id="1.10.10.10">
    <property type="entry name" value="Winged helix-like DNA-binding domain superfamily/Winged helix DNA-binding domain"/>
    <property type="match status" value="1"/>
</dbReference>
<evidence type="ECO:0000259" key="5">
    <source>
        <dbReference type="PROSITE" id="PS50931"/>
    </source>
</evidence>
<dbReference type="Pfam" id="PF03466">
    <property type="entry name" value="LysR_substrate"/>
    <property type="match status" value="1"/>
</dbReference>
<dbReference type="InterPro" id="IPR036390">
    <property type="entry name" value="WH_DNA-bd_sf"/>
</dbReference>
<organism evidence="6">
    <name type="scientific">Histophilus somni (strain 129Pt)</name>
    <name type="common">Haemophilus somnus</name>
    <dbReference type="NCBI Taxonomy" id="205914"/>
    <lineage>
        <taxon>Bacteria</taxon>
        <taxon>Pseudomonadati</taxon>
        <taxon>Pseudomonadota</taxon>
        <taxon>Gammaproteobacteria</taxon>
        <taxon>Pasteurellales</taxon>
        <taxon>Pasteurellaceae</taxon>
        <taxon>Histophilus</taxon>
    </lineage>
</organism>
<dbReference type="PANTHER" id="PTHR30126:SF39">
    <property type="entry name" value="HTH-TYPE TRANSCRIPTIONAL REGULATOR CYSL"/>
    <property type="match status" value="1"/>
</dbReference>
<keyword evidence="2" id="KW-0805">Transcription regulation</keyword>
<dbReference type="GO" id="GO:0003700">
    <property type="term" value="F:DNA-binding transcription factor activity"/>
    <property type="evidence" value="ECO:0007669"/>
    <property type="project" value="InterPro"/>
</dbReference>
<dbReference type="InterPro" id="IPR000847">
    <property type="entry name" value="LysR_HTH_N"/>
</dbReference>
<reference evidence="6" key="1">
    <citation type="submission" date="2006-08" db="EMBL/GenBank/DDBJ databases">
        <title>Complete genome sequence of Haemophilus somnus 129PT.</title>
        <authorList>
            <person name="Copeland A."/>
            <person name="Lucas S."/>
            <person name="Lapidus A."/>
            <person name="Barry K."/>
            <person name="Glavina del Rio T."/>
            <person name="Hammon N."/>
            <person name="Dalin E."/>
            <person name="Tice H."/>
            <person name="Pitluck S."/>
            <person name="Brettin T.S."/>
            <person name="Bruce D."/>
            <person name="Challacombe J.F."/>
            <person name="Chertkov O."/>
            <person name="Detter J.C."/>
            <person name="Gilna P."/>
            <person name="Han S."/>
            <person name="Misra M."/>
            <person name="Tapia R."/>
            <person name="Thayer N.N."/>
            <person name="Xie G."/>
            <person name="Inzana T.J."/>
            <person name="Duncan A.J."/>
            <person name="Siddaramppa S."/>
            <person name="Richardson P."/>
        </authorList>
    </citation>
    <scope>NUCLEOTIDE SEQUENCE</scope>
    <source>
        <strain evidence="6">129PT</strain>
    </source>
</reference>
<dbReference type="PROSITE" id="PS50931">
    <property type="entry name" value="HTH_LYSR"/>
    <property type="match status" value="1"/>
</dbReference>
<dbReference type="KEGG" id="hso:HS_1662"/>
<name>Q0I520_HISS1</name>
<evidence type="ECO:0000256" key="2">
    <source>
        <dbReference type="ARBA" id="ARBA00023015"/>
    </source>
</evidence>
<proteinExistence type="inferred from homology"/>
<dbReference type="AlphaFoldDB" id="Q0I520"/>
<comment type="similarity">
    <text evidence="1">Belongs to the LysR transcriptional regulatory family.</text>
</comment>
<dbReference type="SUPFAM" id="SSF53850">
    <property type="entry name" value="Periplasmic binding protein-like II"/>
    <property type="match status" value="1"/>
</dbReference>
<dbReference type="SUPFAM" id="SSF46785">
    <property type="entry name" value="Winged helix' DNA-binding domain"/>
    <property type="match status" value="1"/>
</dbReference>
<dbReference type="Gene3D" id="3.40.190.290">
    <property type="match status" value="1"/>
</dbReference>
<dbReference type="PRINTS" id="PR00039">
    <property type="entry name" value="HTHLYSR"/>
</dbReference>
<protein>
    <submittedName>
        <fullName evidence="6">Transcription regulator, LysR family</fullName>
    </submittedName>
</protein>
<evidence type="ECO:0000256" key="1">
    <source>
        <dbReference type="ARBA" id="ARBA00009437"/>
    </source>
</evidence>
<evidence type="ECO:0000313" key="6">
    <source>
        <dbReference type="EMBL" id="ABI25930.1"/>
    </source>
</evidence>
<dbReference type="GO" id="GO:0000976">
    <property type="term" value="F:transcription cis-regulatory region binding"/>
    <property type="evidence" value="ECO:0007669"/>
    <property type="project" value="TreeGrafter"/>
</dbReference>
<keyword evidence="3" id="KW-0238">DNA-binding</keyword>
<dbReference type="HOGENOM" id="CLU_039613_6_1_6"/>
<dbReference type="FunFam" id="1.10.10.10:FF:000001">
    <property type="entry name" value="LysR family transcriptional regulator"/>
    <property type="match status" value="1"/>
</dbReference>
<sequence length="309" mass="35873">MYYSIQAINYFYGIDMNLSQLKAFIVLSECLNVTETANKLFCTQPSVSIKIKKLEESLNTVLFERINNRLYLTEQGKIFQNYAKQILSTLETSIEHLHQYDDPNYGKITIGASHFVGVYLLPKIIAEYKKISPNVKLSIDILPSPQLIHKLENHQIDFLIMSDQIYFDPQTYQTHRFLSDELILIASPKNPLAKKTACDFTALSQQQLIMKPNLSETRKFIFQHFNHEQITQLKIMEFNSLEGIKHCVINNLGVSFISRLAVTHELNSQLLVEIPLKNLTFERGINYIFYKDKFISPAIQRFFSLLHNK</sequence>
<accession>Q0I520</accession>
<evidence type="ECO:0000256" key="4">
    <source>
        <dbReference type="ARBA" id="ARBA00023163"/>
    </source>
</evidence>
<keyword evidence="4" id="KW-0804">Transcription</keyword>
<dbReference type="EMBL" id="CP000436">
    <property type="protein sequence ID" value="ABI25930.1"/>
    <property type="molecule type" value="Genomic_DNA"/>
</dbReference>
<dbReference type="eggNOG" id="COG0583">
    <property type="taxonomic scope" value="Bacteria"/>
</dbReference>
<dbReference type="PANTHER" id="PTHR30126">
    <property type="entry name" value="HTH-TYPE TRANSCRIPTIONAL REGULATOR"/>
    <property type="match status" value="1"/>
</dbReference>
<dbReference type="InterPro" id="IPR036388">
    <property type="entry name" value="WH-like_DNA-bd_sf"/>
</dbReference>
<dbReference type="Pfam" id="PF00126">
    <property type="entry name" value="HTH_1"/>
    <property type="match status" value="1"/>
</dbReference>